<accession>A0AA43RGI1</accession>
<protein>
    <submittedName>
        <fullName evidence="2">CRISPR system precrRNA processing endoribonuclease RAMP protein Cas6</fullName>
    </submittedName>
</protein>
<gene>
    <name evidence="2" type="primary">cas6</name>
    <name evidence="2" type="ORF">Q3982_01915</name>
</gene>
<dbReference type="InterPro" id="IPR019267">
    <property type="entry name" value="CRISPR-assoc_Cas6_C"/>
</dbReference>
<dbReference type="CDD" id="cd21141">
    <property type="entry name" value="Cas6_III-like"/>
    <property type="match status" value="1"/>
</dbReference>
<evidence type="ECO:0000313" key="2">
    <source>
        <dbReference type="EMBL" id="MDO4841417.1"/>
    </source>
</evidence>
<dbReference type="Gene3D" id="3.30.70.1900">
    <property type="match status" value="1"/>
</dbReference>
<dbReference type="AlphaFoldDB" id="A0AA43RGI1"/>
<feature type="domain" description="CRISPR-associated protein Cas6 C-terminal" evidence="1">
    <location>
        <begin position="126"/>
        <end position="241"/>
    </location>
</feature>
<proteinExistence type="predicted"/>
<sequence>MEQLIITCPKKGEGHVDRKLAVYFYGWLVKKLDSEMIDQFHKTGVNPLSIYVEEDHKNVKFHLGLLNDEVANQVNSIFDDEGLKGIELESSSQENFQVIKKETRKLTSKELSKQFYVEEAKGRYNIRIVTPMAFKSQGEYYFWPDIRLLLQSLMKKYTYLDEGTEKIDKNLLDELCRHVRIVGYRTHSQRYFIHNAFVNGFCGNLVLRCSGSQTLKNYLKILLEVGEYTGAGVKTSLGMGGIQLIKKEDKNG</sequence>
<evidence type="ECO:0000313" key="3">
    <source>
        <dbReference type="Proteomes" id="UP001168575"/>
    </source>
</evidence>
<dbReference type="EMBL" id="JAUMVS010000016">
    <property type="protein sequence ID" value="MDO4841417.1"/>
    <property type="molecule type" value="Genomic_DNA"/>
</dbReference>
<dbReference type="Pfam" id="PF10040">
    <property type="entry name" value="CRISPR_Cas6"/>
    <property type="match status" value="1"/>
</dbReference>
<organism evidence="2 3">
    <name type="scientific">Phoenicibacter congonensis</name>
    <dbReference type="NCBI Taxonomy" id="1944646"/>
    <lineage>
        <taxon>Bacteria</taxon>
        <taxon>Bacillati</taxon>
        <taxon>Actinomycetota</taxon>
        <taxon>Coriobacteriia</taxon>
        <taxon>Eggerthellales</taxon>
        <taxon>Eggerthellaceae</taxon>
        <taxon>Phoenicibacter</taxon>
    </lineage>
</organism>
<keyword evidence="3" id="KW-1185">Reference proteome</keyword>
<evidence type="ECO:0000259" key="1">
    <source>
        <dbReference type="Pfam" id="PF10040"/>
    </source>
</evidence>
<comment type="caution">
    <text evidence="2">The sequence shown here is derived from an EMBL/GenBank/DDBJ whole genome shotgun (WGS) entry which is preliminary data.</text>
</comment>
<reference evidence="2" key="1">
    <citation type="submission" date="2023-07" db="EMBL/GenBank/DDBJ databases">
        <title>Between Cages and Wild: Unraveling the Impact of Captivity on Animal Microbiomes and Antimicrobial Resistance.</title>
        <authorList>
            <person name="Schmartz G.P."/>
            <person name="Rehner J."/>
            <person name="Schuff M.J."/>
            <person name="Becker S.L."/>
            <person name="Kravczyk M."/>
            <person name="Gurevich A."/>
            <person name="Francke R."/>
            <person name="Mueller R."/>
            <person name="Keller V."/>
            <person name="Keller A."/>
        </authorList>
    </citation>
    <scope>NUCLEOTIDE SEQUENCE</scope>
    <source>
        <strain evidence="2">S12M_St_49</strain>
    </source>
</reference>
<dbReference type="Proteomes" id="UP001168575">
    <property type="component" value="Unassembled WGS sequence"/>
</dbReference>
<name>A0AA43RGI1_9ACTN</name>